<sequence>MCEQKICAISARCVIRASPLDLIFILDSSGSLRDKFQDEIDVIRRIIKHVTIGEFATRVMLIQFSGTQHLEFNFHKFTTRGELLAALDVLRHVSGITRIGGAFEFALEALKNPVNVRRLVQDN</sequence>
<dbReference type="OrthoDB" id="6022609at2759"/>
<organism evidence="2 3">
    <name type="scientific">Strongylus vulgaris</name>
    <name type="common">Blood worm</name>
    <dbReference type="NCBI Taxonomy" id="40348"/>
    <lineage>
        <taxon>Eukaryota</taxon>
        <taxon>Metazoa</taxon>
        <taxon>Ecdysozoa</taxon>
        <taxon>Nematoda</taxon>
        <taxon>Chromadorea</taxon>
        <taxon>Rhabditida</taxon>
        <taxon>Rhabditina</taxon>
        <taxon>Rhabditomorpha</taxon>
        <taxon>Strongyloidea</taxon>
        <taxon>Strongylidae</taxon>
        <taxon>Strongylus</taxon>
    </lineage>
</organism>
<feature type="domain" description="VWFA" evidence="1">
    <location>
        <begin position="21"/>
        <end position="123"/>
    </location>
</feature>
<evidence type="ECO:0000313" key="2">
    <source>
        <dbReference type="EMBL" id="VDM81857.1"/>
    </source>
</evidence>
<accession>A0A3P7K007</accession>
<protein>
    <recommendedName>
        <fullName evidence="1">VWFA domain-containing protein</fullName>
    </recommendedName>
</protein>
<evidence type="ECO:0000259" key="1">
    <source>
        <dbReference type="PROSITE" id="PS50234"/>
    </source>
</evidence>
<keyword evidence="3" id="KW-1185">Reference proteome</keyword>
<proteinExistence type="predicted"/>
<dbReference type="SUPFAM" id="SSF53300">
    <property type="entry name" value="vWA-like"/>
    <property type="match status" value="1"/>
</dbReference>
<evidence type="ECO:0000313" key="3">
    <source>
        <dbReference type="Proteomes" id="UP000270094"/>
    </source>
</evidence>
<dbReference type="EMBL" id="UYYB01114853">
    <property type="protein sequence ID" value="VDM81857.1"/>
    <property type="molecule type" value="Genomic_DNA"/>
</dbReference>
<dbReference type="InterPro" id="IPR036465">
    <property type="entry name" value="vWFA_dom_sf"/>
</dbReference>
<dbReference type="Gene3D" id="3.40.50.410">
    <property type="entry name" value="von Willebrand factor, type A domain"/>
    <property type="match status" value="1"/>
</dbReference>
<dbReference type="PANTHER" id="PTHR24020:SF84">
    <property type="entry name" value="VWFA DOMAIN-CONTAINING PROTEIN"/>
    <property type="match status" value="1"/>
</dbReference>
<dbReference type="AlphaFoldDB" id="A0A3P7K007"/>
<dbReference type="PROSITE" id="PS50234">
    <property type="entry name" value="VWFA"/>
    <property type="match status" value="1"/>
</dbReference>
<dbReference type="PANTHER" id="PTHR24020">
    <property type="entry name" value="COLLAGEN ALPHA"/>
    <property type="match status" value="1"/>
</dbReference>
<dbReference type="Pfam" id="PF00092">
    <property type="entry name" value="VWA"/>
    <property type="match status" value="1"/>
</dbReference>
<dbReference type="InterPro" id="IPR050525">
    <property type="entry name" value="ECM_Assembly_Org"/>
</dbReference>
<dbReference type="Proteomes" id="UP000270094">
    <property type="component" value="Unassembled WGS sequence"/>
</dbReference>
<reference evidence="2 3" key="1">
    <citation type="submission" date="2018-11" db="EMBL/GenBank/DDBJ databases">
        <authorList>
            <consortium name="Pathogen Informatics"/>
        </authorList>
    </citation>
    <scope>NUCLEOTIDE SEQUENCE [LARGE SCALE GENOMIC DNA]</scope>
</reference>
<gene>
    <name evidence="2" type="ORF">SVUK_LOCUS16855</name>
</gene>
<dbReference type="InterPro" id="IPR002035">
    <property type="entry name" value="VWF_A"/>
</dbReference>
<name>A0A3P7K007_STRVU</name>